<name>A0A182NWH1_9DIPT</name>
<dbReference type="Proteomes" id="UP000075884">
    <property type="component" value="Unassembled WGS sequence"/>
</dbReference>
<evidence type="ECO:0000313" key="2">
    <source>
        <dbReference type="Proteomes" id="UP000075884"/>
    </source>
</evidence>
<accession>A0A182NWH1</accession>
<evidence type="ECO:0000313" key="1">
    <source>
        <dbReference type="EnsemblMetazoa" id="ADIR014243-PA"/>
    </source>
</evidence>
<reference evidence="2" key="1">
    <citation type="submission" date="2013-03" db="EMBL/GenBank/DDBJ databases">
        <title>The Genome Sequence of Anopheles dirus WRAIR2.</title>
        <authorList>
            <consortium name="The Broad Institute Genomics Platform"/>
            <person name="Neafsey D.E."/>
            <person name="Walton C."/>
            <person name="Walker B."/>
            <person name="Young S.K."/>
            <person name="Zeng Q."/>
            <person name="Gargeya S."/>
            <person name="Fitzgerald M."/>
            <person name="Haas B."/>
            <person name="Abouelleil A."/>
            <person name="Allen A.W."/>
            <person name="Alvarado L."/>
            <person name="Arachchi H.M."/>
            <person name="Berlin A.M."/>
            <person name="Chapman S.B."/>
            <person name="Gainer-Dewar J."/>
            <person name="Goldberg J."/>
            <person name="Griggs A."/>
            <person name="Gujja S."/>
            <person name="Hansen M."/>
            <person name="Howarth C."/>
            <person name="Imamovic A."/>
            <person name="Ireland A."/>
            <person name="Larimer J."/>
            <person name="McCowan C."/>
            <person name="Murphy C."/>
            <person name="Pearson M."/>
            <person name="Poon T.W."/>
            <person name="Priest M."/>
            <person name="Roberts A."/>
            <person name="Saif S."/>
            <person name="Shea T."/>
            <person name="Sisk P."/>
            <person name="Sykes S."/>
            <person name="Wortman J."/>
            <person name="Nusbaum C."/>
            <person name="Birren B."/>
        </authorList>
    </citation>
    <scope>NUCLEOTIDE SEQUENCE [LARGE SCALE GENOMIC DNA]</scope>
    <source>
        <strain evidence="2">WRAIR2</strain>
    </source>
</reference>
<dbReference type="AlphaFoldDB" id="A0A182NWH1"/>
<sequence length="99" mass="10763">PPFIGCCCESARATVPFSVGTRSGADTVVCACMWQRPSSDASRKRRIAPAEGVCAVCSIVFLRLLAVACPKCVRGRGRFSCVQHWELRQCPRAKCVQVC</sequence>
<protein>
    <submittedName>
        <fullName evidence="1">Uncharacterized protein</fullName>
    </submittedName>
</protein>
<dbReference type="VEuPathDB" id="VectorBase:ADIR014243"/>
<organism evidence="1 2">
    <name type="scientific">Anopheles dirus</name>
    <dbReference type="NCBI Taxonomy" id="7168"/>
    <lineage>
        <taxon>Eukaryota</taxon>
        <taxon>Metazoa</taxon>
        <taxon>Ecdysozoa</taxon>
        <taxon>Arthropoda</taxon>
        <taxon>Hexapoda</taxon>
        <taxon>Insecta</taxon>
        <taxon>Pterygota</taxon>
        <taxon>Neoptera</taxon>
        <taxon>Endopterygota</taxon>
        <taxon>Diptera</taxon>
        <taxon>Nematocera</taxon>
        <taxon>Culicoidea</taxon>
        <taxon>Culicidae</taxon>
        <taxon>Anophelinae</taxon>
        <taxon>Anopheles</taxon>
    </lineage>
</organism>
<dbReference type="EnsemblMetazoa" id="ADIR014243-RA">
    <property type="protein sequence ID" value="ADIR014243-PA"/>
    <property type="gene ID" value="ADIR014243"/>
</dbReference>
<proteinExistence type="predicted"/>
<keyword evidence="2" id="KW-1185">Reference proteome</keyword>
<reference evidence="1" key="2">
    <citation type="submission" date="2020-05" db="UniProtKB">
        <authorList>
            <consortium name="EnsemblMetazoa"/>
        </authorList>
    </citation>
    <scope>IDENTIFICATION</scope>
    <source>
        <strain evidence="1">WRAIR2</strain>
    </source>
</reference>